<accession>A0A833ZYM1</accession>
<evidence type="ECO:0000259" key="4">
    <source>
        <dbReference type="Pfam" id="PF16556"/>
    </source>
</evidence>
<evidence type="ECO:0000313" key="6">
    <source>
        <dbReference type="Proteomes" id="UP000664940"/>
    </source>
</evidence>
<proteinExistence type="predicted"/>
<dbReference type="PANTHER" id="PTHR15583">
    <property type="entry name" value="INTERLEUKIN-17 RECEPTOR"/>
    <property type="match status" value="1"/>
</dbReference>
<dbReference type="Gene3D" id="2.60.40.2150">
    <property type="entry name" value="Interleukin-17 receptor A/B, fibronectin-III-like domain 2"/>
    <property type="match status" value="1"/>
</dbReference>
<keyword evidence="5" id="KW-0675">Receptor</keyword>
<dbReference type="Gene3D" id="2.60.40.2160">
    <property type="entry name" value="Interleukin-17 receptor A/B, fibronectin-III-like domain 1"/>
    <property type="match status" value="1"/>
</dbReference>
<sequence>MLLVLLSLVALSWGAVFPEPAIQCGSENGPSPEWMVNHTLTPGDLRDLRVESVKTSVATEDYSILMNISWILRADASIRLLKATKICVTGKNNLQSYSCVRCNYTEAFQTQTRPSGGKWMFSYVGFPIELNTLYFIGAHNIPNANMNEDSPSLSVNFTSPGCLDHVMKYKKKCIEAGSLWDPNITACKKDEKTVEVNFTTSPLGNKYMAVIQNNFSTASSSLEVLFPFISLTPPILNLQLSLPY</sequence>
<keyword evidence="2" id="KW-0472">Membrane</keyword>
<feature type="domain" description="IL17RA/B N-terminal" evidence="4">
    <location>
        <begin position="33"/>
        <end position="175"/>
    </location>
</feature>
<evidence type="ECO:0000256" key="1">
    <source>
        <dbReference type="ARBA" id="ARBA00004251"/>
    </source>
</evidence>
<dbReference type="InterPro" id="IPR043046">
    <property type="entry name" value="IL17RA/B_FnIII-like_2_sf"/>
</dbReference>
<organism evidence="5 6">
    <name type="scientific">Phyllostomus discolor</name>
    <name type="common">pale spear-nosed bat</name>
    <dbReference type="NCBI Taxonomy" id="89673"/>
    <lineage>
        <taxon>Eukaryota</taxon>
        <taxon>Metazoa</taxon>
        <taxon>Chordata</taxon>
        <taxon>Craniata</taxon>
        <taxon>Vertebrata</taxon>
        <taxon>Euteleostomi</taxon>
        <taxon>Mammalia</taxon>
        <taxon>Eutheria</taxon>
        <taxon>Laurasiatheria</taxon>
        <taxon>Chiroptera</taxon>
        <taxon>Yangochiroptera</taxon>
        <taxon>Phyllostomidae</taxon>
        <taxon>Phyllostominae</taxon>
        <taxon>Phyllostomus</taxon>
    </lineage>
</organism>
<dbReference type="GO" id="GO:0030368">
    <property type="term" value="F:interleukin-17 receptor activity"/>
    <property type="evidence" value="ECO:0007669"/>
    <property type="project" value="InterPro"/>
</dbReference>
<protein>
    <submittedName>
        <fullName evidence="5">Interleukin 17 receptor B</fullName>
    </submittedName>
</protein>
<dbReference type="PANTHER" id="PTHR15583:SF11">
    <property type="entry name" value="INTERLEUKIN-17 RECEPTOR B"/>
    <property type="match status" value="1"/>
</dbReference>
<dbReference type="Pfam" id="PF16556">
    <property type="entry name" value="IL17R_fnIII_D1"/>
    <property type="match status" value="1"/>
</dbReference>
<evidence type="ECO:0000256" key="2">
    <source>
        <dbReference type="ARBA" id="ARBA00022475"/>
    </source>
</evidence>
<reference evidence="5 6" key="1">
    <citation type="journal article" date="2020" name="Nature">
        <title>Six reference-quality genomes reveal evolution of bat adaptations.</title>
        <authorList>
            <person name="Jebb D."/>
            <person name="Huang Z."/>
            <person name="Pippel M."/>
            <person name="Hughes G.M."/>
            <person name="Lavrichenko K."/>
            <person name="Devanna P."/>
            <person name="Winkler S."/>
            <person name="Jermiin L.S."/>
            <person name="Skirmuntt E.C."/>
            <person name="Katzourakis A."/>
            <person name="Burkitt-Gray L."/>
            <person name="Ray D.A."/>
            <person name="Sullivan K.A.M."/>
            <person name="Roscito J.G."/>
            <person name="Kirilenko B.M."/>
            <person name="Davalos L.M."/>
            <person name="Corthals A.P."/>
            <person name="Power M.L."/>
            <person name="Jones G."/>
            <person name="Ransome R.D."/>
            <person name="Dechmann D.K.N."/>
            <person name="Locatelli A.G."/>
            <person name="Puechmaille S.J."/>
            <person name="Fedrigo O."/>
            <person name="Jarvis E.D."/>
            <person name="Hiller M."/>
            <person name="Vernes S.C."/>
            <person name="Myers E.W."/>
            <person name="Teeling E.C."/>
        </authorList>
    </citation>
    <scope>NUCLEOTIDE SEQUENCE [LARGE SCALE GENOMIC DNA]</scope>
    <source>
        <strain evidence="5">Bat1K_MPI-CBG_1</strain>
    </source>
</reference>
<dbReference type="InterPro" id="IPR038683">
    <property type="entry name" value="IL17RA/B_FnIII-like_1_sf"/>
</dbReference>
<name>A0A833ZYM1_9CHIR</name>
<gene>
    <name evidence="5" type="ORF">HJG60_006690</name>
</gene>
<dbReference type="EMBL" id="JABVXQ010000007">
    <property type="protein sequence ID" value="KAF6099511.1"/>
    <property type="molecule type" value="Genomic_DNA"/>
</dbReference>
<dbReference type="FunFam" id="2.60.40.2160:FF:000002">
    <property type="entry name" value="Interleukin 17 receptor B"/>
    <property type="match status" value="1"/>
</dbReference>
<dbReference type="InterPro" id="IPR039465">
    <property type="entry name" value="IL-17_rcpt-like"/>
</dbReference>
<dbReference type="InterPro" id="IPR032356">
    <property type="entry name" value="IL17R_A/B_N"/>
</dbReference>
<comment type="subcellular location">
    <subcellularLocation>
        <location evidence="1">Cell membrane</location>
        <topology evidence="1">Single-pass type I membrane protein</topology>
    </subcellularLocation>
</comment>
<dbReference type="AlphaFoldDB" id="A0A833ZYM1"/>
<comment type="caution">
    <text evidence="5">The sequence shown here is derived from an EMBL/GenBank/DDBJ whole genome shotgun (WGS) entry which is preliminary data.</text>
</comment>
<evidence type="ECO:0000313" key="5">
    <source>
        <dbReference type="EMBL" id="KAF6099511.1"/>
    </source>
</evidence>
<keyword evidence="3" id="KW-0732">Signal</keyword>
<dbReference type="Proteomes" id="UP000664940">
    <property type="component" value="Unassembled WGS sequence"/>
</dbReference>
<dbReference type="GO" id="GO:0005886">
    <property type="term" value="C:plasma membrane"/>
    <property type="evidence" value="ECO:0007669"/>
    <property type="project" value="UniProtKB-SubCell"/>
</dbReference>
<keyword evidence="2" id="KW-1003">Cell membrane</keyword>
<evidence type="ECO:0000256" key="3">
    <source>
        <dbReference type="ARBA" id="ARBA00022729"/>
    </source>
</evidence>